<dbReference type="InterPro" id="IPR029057">
    <property type="entry name" value="PRTase-like"/>
</dbReference>
<dbReference type="EC" id="2.4.2.9" evidence="4"/>
<reference evidence="6 7" key="1">
    <citation type="submission" date="2019-07" db="EMBL/GenBank/DDBJ databases">
        <title>Whole genome shotgun sequence of Cellulomonas terrae NBRC 100819.</title>
        <authorList>
            <person name="Hosoyama A."/>
            <person name="Uohara A."/>
            <person name="Ohji S."/>
            <person name="Ichikawa N."/>
        </authorList>
    </citation>
    <scope>NUCLEOTIDE SEQUENCE [LARGE SCALE GENOMIC DNA]</scope>
    <source>
        <strain evidence="6 7">NBRC 100819</strain>
    </source>
</reference>
<feature type="short sequence motif" description="PRPP-binding" evidence="4">
    <location>
        <begin position="118"/>
        <end position="130"/>
    </location>
</feature>
<keyword evidence="4" id="KW-0328">Glycosyltransferase</keyword>
<evidence type="ECO:0000256" key="4">
    <source>
        <dbReference type="HAMAP-Rule" id="MF_01219"/>
    </source>
</evidence>
<evidence type="ECO:0000313" key="6">
    <source>
        <dbReference type="EMBL" id="GEL97171.1"/>
    </source>
</evidence>
<dbReference type="GO" id="GO:0004845">
    <property type="term" value="F:uracil phosphoribosyltransferase activity"/>
    <property type="evidence" value="ECO:0007669"/>
    <property type="project" value="UniProtKB-UniRule"/>
</dbReference>
<dbReference type="HAMAP" id="MF_01219">
    <property type="entry name" value="PyrR"/>
    <property type="match status" value="1"/>
</dbReference>
<evidence type="ECO:0000313" key="7">
    <source>
        <dbReference type="Proteomes" id="UP000321049"/>
    </source>
</evidence>
<keyword evidence="4" id="KW-0808">Transferase</keyword>
<evidence type="ECO:0000256" key="1">
    <source>
        <dbReference type="ARBA" id="ARBA00005565"/>
    </source>
</evidence>
<proteinExistence type="inferred from homology"/>
<name>A0A511JGP5_9CELL</name>
<dbReference type="Pfam" id="PF00156">
    <property type="entry name" value="Pribosyltran"/>
    <property type="match status" value="1"/>
</dbReference>
<comment type="function">
    <text evidence="4">Regulates the transcription of the pyrimidine nucleotide (pyr) operon in response to exogenous pyrimidines.</text>
</comment>
<dbReference type="NCBIfam" id="NF003547">
    <property type="entry name" value="PRK05205.1-3"/>
    <property type="match status" value="1"/>
</dbReference>
<dbReference type="Proteomes" id="UP000321049">
    <property type="component" value="Unassembled WGS sequence"/>
</dbReference>
<dbReference type="GO" id="GO:0006355">
    <property type="term" value="P:regulation of DNA-templated transcription"/>
    <property type="evidence" value="ECO:0007669"/>
    <property type="project" value="UniProtKB-UniRule"/>
</dbReference>
<organism evidence="6 7">
    <name type="scientific">Cellulomonas terrae</name>
    <dbReference type="NCBI Taxonomy" id="311234"/>
    <lineage>
        <taxon>Bacteria</taxon>
        <taxon>Bacillati</taxon>
        <taxon>Actinomycetota</taxon>
        <taxon>Actinomycetes</taxon>
        <taxon>Micrococcales</taxon>
        <taxon>Cellulomonadaceae</taxon>
        <taxon>Cellulomonas</taxon>
    </lineage>
</organism>
<dbReference type="PANTHER" id="PTHR11608:SF0">
    <property type="entry name" value="BIFUNCTIONAL PROTEIN PYRR"/>
    <property type="match status" value="1"/>
</dbReference>
<dbReference type="NCBIfam" id="NF003549">
    <property type="entry name" value="PRK05205.1-5"/>
    <property type="match status" value="1"/>
</dbReference>
<dbReference type="FunFam" id="3.40.50.2020:FF:000020">
    <property type="entry name" value="Bifunctional protein PyrR"/>
    <property type="match status" value="1"/>
</dbReference>
<evidence type="ECO:0000256" key="2">
    <source>
        <dbReference type="ARBA" id="ARBA00023015"/>
    </source>
</evidence>
<sequence>MSTGTPAPAPAGPDSVEVDANVVLGAPEINRALTRIAHEILERNKGGSGVVLLGIPTRGLPLARRLAERLIAVEPGLDPALLVGSLDVTMYRDDLAHHPTRTIGATDIPGGGLDGKVVVLVDDVLYSGRTIRAALDAISDLGRPRAVQLAALVDRGHRELPIRADYVGKNLPTSTSERVRVLLEETDGRDAVLIEGGAR</sequence>
<dbReference type="InterPro" id="IPR050137">
    <property type="entry name" value="PyrR_bifunctional"/>
</dbReference>
<feature type="domain" description="Phosphoribosyltransferase" evidence="5">
    <location>
        <begin position="26"/>
        <end position="170"/>
    </location>
</feature>
<dbReference type="InterPro" id="IPR023050">
    <property type="entry name" value="PyrR"/>
</dbReference>
<evidence type="ECO:0000256" key="3">
    <source>
        <dbReference type="ARBA" id="ARBA00023163"/>
    </source>
</evidence>
<keyword evidence="2 4" id="KW-0805">Transcription regulation</keyword>
<keyword evidence="3 4" id="KW-0804">Transcription</keyword>
<comment type="similarity">
    <text evidence="1 4">Belongs to the purine/pyrimidine phosphoribosyltransferase family. PyrR subfamily.</text>
</comment>
<comment type="caution">
    <text evidence="6">The sequence shown here is derived from an EMBL/GenBank/DDBJ whole genome shotgun (WGS) entry which is preliminary data.</text>
</comment>
<comment type="function">
    <text evidence="4">Also displays a weak uracil phosphoribosyltransferase activity which is not physiologically significant.</text>
</comment>
<dbReference type="InterPro" id="IPR000836">
    <property type="entry name" value="PRTase_dom"/>
</dbReference>
<accession>A0A511JGP5</accession>
<dbReference type="Gene3D" id="3.40.50.2020">
    <property type="match status" value="1"/>
</dbReference>
<dbReference type="EMBL" id="BJWH01000002">
    <property type="protein sequence ID" value="GEL97171.1"/>
    <property type="molecule type" value="Genomic_DNA"/>
</dbReference>
<dbReference type="AlphaFoldDB" id="A0A511JGP5"/>
<comment type="catalytic activity">
    <reaction evidence="4">
        <text>UMP + diphosphate = 5-phospho-alpha-D-ribose 1-diphosphate + uracil</text>
        <dbReference type="Rhea" id="RHEA:13017"/>
        <dbReference type="ChEBI" id="CHEBI:17568"/>
        <dbReference type="ChEBI" id="CHEBI:33019"/>
        <dbReference type="ChEBI" id="CHEBI:57865"/>
        <dbReference type="ChEBI" id="CHEBI:58017"/>
        <dbReference type="EC" id="2.4.2.9"/>
    </reaction>
</comment>
<dbReference type="PANTHER" id="PTHR11608">
    <property type="entry name" value="BIFUNCTIONAL PROTEIN PYRR"/>
    <property type="match status" value="1"/>
</dbReference>
<dbReference type="RefSeq" id="WP_246123234.1">
    <property type="nucleotide sequence ID" value="NZ_BJWH01000002.1"/>
</dbReference>
<protein>
    <recommendedName>
        <fullName evidence="4">Bifunctional protein PyrR</fullName>
    </recommendedName>
    <domain>
        <recommendedName>
            <fullName evidence="4">Pyrimidine operon regulatory protein</fullName>
        </recommendedName>
    </domain>
    <domain>
        <recommendedName>
            <fullName evidence="4">Uracil phosphoribosyltransferase</fullName>
            <shortName evidence="4">UPRTase</shortName>
            <ecNumber evidence="4">2.4.2.9</ecNumber>
        </recommendedName>
    </domain>
</protein>
<dbReference type="SUPFAM" id="SSF53271">
    <property type="entry name" value="PRTase-like"/>
    <property type="match status" value="1"/>
</dbReference>
<evidence type="ECO:0000259" key="5">
    <source>
        <dbReference type="Pfam" id="PF00156"/>
    </source>
</evidence>
<keyword evidence="7" id="KW-1185">Reference proteome</keyword>
<gene>
    <name evidence="4 6" type="primary">pyrR</name>
    <name evidence="6" type="ORF">CTE05_07180</name>
</gene>